<dbReference type="EMBL" id="QFPX01000010">
    <property type="protein sequence ID" value="PZQ54155.1"/>
    <property type="molecule type" value="Genomic_DNA"/>
</dbReference>
<protein>
    <submittedName>
        <fullName evidence="2">Uncharacterized protein</fullName>
    </submittedName>
</protein>
<name>A0A2W5NU24_9SPHN</name>
<proteinExistence type="predicted"/>
<evidence type="ECO:0000313" key="2">
    <source>
        <dbReference type="EMBL" id="PZQ54155.1"/>
    </source>
</evidence>
<comment type="caution">
    <text evidence="2">The sequence shown here is derived from an EMBL/GenBank/DDBJ whole genome shotgun (WGS) entry which is preliminary data.</text>
</comment>
<evidence type="ECO:0000313" key="3">
    <source>
        <dbReference type="Proteomes" id="UP000249082"/>
    </source>
</evidence>
<gene>
    <name evidence="2" type="ORF">DI555_13910</name>
</gene>
<accession>A0A2W5NU24</accession>
<organism evidence="2 3">
    <name type="scientific">Novosphingobium pentaromativorans</name>
    <dbReference type="NCBI Taxonomy" id="205844"/>
    <lineage>
        <taxon>Bacteria</taxon>
        <taxon>Pseudomonadati</taxon>
        <taxon>Pseudomonadota</taxon>
        <taxon>Alphaproteobacteria</taxon>
        <taxon>Sphingomonadales</taxon>
        <taxon>Sphingomonadaceae</taxon>
        <taxon>Novosphingobium</taxon>
    </lineage>
</organism>
<reference evidence="2 3" key="1">
    <citation type="submission" date="2017-08" db="EMBL/GenBank/DDBJ databases">
        <title>Infants hospitalized years apart are colonized by the same room-sourced microbial strains.</title>
        <authorList>
            <person name="Brooks B."/>
            <person name="Olm M.R."/>
            <person name="Firek B.A."/>
            <person name="Baker R."/>
            <person name="Thomas B.C."/>
            <person name="Morowitz M.J."/>
            <person name="Banfield J.F."/>
        </authorList>
    </citation>
    <scope>NUCLEOTIDE SEQUENCE [LARGE SCALE GENOMIC DNA]</scope>
    <source>
        <strain evidence="2">S2_005_002_R2_33</strain>
    </source>
</reference>
<dbReference type="Proteomes" id="UP000249082">
    <property type="component" value="Unassembled WGS sequence"/>
</dbReference>
<feature type="compositionally biased region" description="Pro residues" evidence="1">
    <location>
        <begin position="270"/>
        <end position="279"/>
    </location>
</feature>
<dbReference type="AlphaFoldDB" id="A0A2W5NU24"/>
<evidence type="ECO:0000256" key="1">
    <source>
        <dbReference type="SAM" id="MobiDB-lite"/>
    </source>
</evidence>
<sequence length="325" mass="35220">MEHMENAQISGTVTIDGVPENQFRRAIEAMLREGRADEAARRLKDELVFLCGEGLPLPARFRFISAQDVSVTGWPRMLERIAELDRPGDPITALSLDICLAPLAAADAENRRPFYETSYYTDRAWPFSRASRADLVLACGSPAWQGSAEDNDDRLQLSGLEDLHIVIAAIEALCLRGMATIEEQRAFIVGASYLAVLSHQAIRDTAMAEGLPRPMAVIVGSDGTYPAFEAAALAAGEGRAHGTGAEETSAPPHGPTHTSLGHHEVTEPSTPTPPTEAWHLPPPGIHVTGTQLRHRLVTRESIAELEAETSPSLLNRVFGGLLRKK</sequence>
<feature type="region of interest" description="Disordered" evidence="1">
    <location>
        <begin position="236"/>
        <end position="279"/>
    </location>
</feature>